<organism evidence="5">
    <name type="scientific">marine metagenome</name>
    <dbReference type="NCBI Taxonomy" id="408172"/>
    <lineage>
        <taxon>unclassified sequences</taxon>
        <taxon>metagenomes</taxon>
        <taxon>ecological metagenomes</taxon>
    </lineage>
</organism>
<dbReference type="CDD" id="cd03785">
    <property type="entry name" value="GT28_MurG"/>
    <property type="match status" value="1"/>
</dbReference>
<keyword evidence="1" id="KW-0328">Glycosyltransferase</keyword>
<proteinExistence type="predicted"/>
<dbReference type="EMBL" id="UINC01055348">
    <property type="protein sequence ID" value="SVB74121.1"/>
    <property type="molecule type" value="Genomic_DNA"/>
</dbReference>
<dbReference type="GO" id="GO:0016758">
    <property type="term" value="F:hexosyltransferase activity"/>
    <property type="evidence" value="ECO:0007669"/>
    <property type="project" value="InterPro"/>
</dbReference>
<dbReference type="InterPro" id="IPR004276">
    <property type="entry name" value="GlycoTrans_28_N"/>
</dbReference>
<dbReference type="GO" id="GO:0005975">
    <property type="term" value="P:carbohydrate metabolic process"/>
    <property type="evidence" value="ECO:0007669"/>
    <property type="project" value="InterPro"/>
</dbReference>
<dbReference type="Gene3D" id="3.40.50.2000">
    <property type="entry name" value="Glycogen Phosphorylase B"/>
    <property type="match status" value="2"/>
</dbReference>
<feature type="domain" description="Glycosyltransferase family 28 N-terminal" evidence="3">
    <location>
        <begin position="1"/>
        <end position="144"/>
    </location>
</feature>
<feature type="domain" description="Glycosyl transferase family 28 C-terminal" evidence="4">
    <location>
        <begin position="190"/>
        <end position="247"/>
    </location>
</feature>
<sequence length="248" mass="27542">MIAGGGTGGHLFPALAIGEEIHRREPNARIHYVGSSFGLEARVFPVKDVWHTLLPIRGFQRDLSLQSWGRNILLPPRIIRSILKMRTLLKEFLPNVIVGTGGYAAALPLFMATKREEPLPIVLQEQNSFPGVTTRWFSEKAQATCVAFNEASDHLKSNTIFTGNPVRRDIDNGDQIQGAKEFNLAQDINTIFLFGGSQGSAFLNKMMNKISDNVSNAGIQVLWQTGDAEYSKYKGKDSDQIRVVPFIQ</sequence>
<dbReference type="InterPro" id="IPR007235">
    <property type="entry name" value="Glyco_trans_28_C"/>
</dbReference>
<dbReference type="Pfam" id="PF03033">
    <property type="entry name" value="Glyco_transf_28"/>
    <property type="match status" value="1"/>
</dbReference>
<dbReference type="PANTHER" id="PTHR21015">
    <property type="entry name" value="UDP-N-ACETYLGLUCOSAMINE--N-ACETYLMURAMYL-(PENTAPEPTIDE) PYROPHOSPHORYL-UNDECAPRENOL N-ACETYLGLUCOSAMINE TRANSFERASE 1"/>
    <property type="match status" value="1"/>
</dbReference>
<reference evidence="5" key="1">
    <citation type="submission" date="2018-05" db="EMBL/GenBank/DDBJ databases">
        <authorList>
            <person name="Lanie J.A."/>
            <person name="Ng W.-L."/>
            <person name="Kazmierczak K.M."/>
            <person name="Andrzejewski T.M."/>
            <person name="Davidsen T.M."/>
            <person name="Wayne K.J."/>
            <person name="Tettelin H."/>
            <person name="Glass J.I."/>
            <person name="Rusch D."/>
            <person name="Podicherti R."/>
            <person name="Tsui H.-C.T."/>
            <person name="Winkler M.E."/>
        </authorList>
    </citation>
    <scope>NUCLEOTIDE SEQUENCE</scope>
</reference>
<evidence type="ECO:0000259" key="4">
    <source>
        <dbReference type="Pfam" id="PF04101"/>
    </source>
</evidence>
<evidence type="ECO:0008006" key="6">
    <source>
        <dbReference type="Google" id="ProtNLM"/>
    </source>
</evidence>
<gene>
    <name evidence="5" type="ORF">METZ01_LOCUS226975</name>
</gene>
<dbReference type="Pfam" id="PF04101">
    <property type="entry name" value="Glyco_tran_28_C"/>
    <property type="match status" value="1"/>
</dbReference>
<feature type="non-terminal residue" evidence="5">
    <location>
        <position position="248"/>
    </location>
</feature>
<evidence type="ECO:0000256" key="1">
    <source>
        <dbReference type="ARBA" id="ARBA00022676"/>
    </source>
</evidence>
<name>A0A382GIW4_9ZZZZ</name>
<dbReference type="SUPFAM" id="SSF53756">
    <property type="entry name" value="UDP-Glycosyltransferase/glycogen phosphorylase"/>
    <property type="match status" value="1"/>
</dbReference>
<evidence type="ECO:0000259" key="3">
    <source>
        <dbReference type="Pfam" id="PF03033"/>
    </source>
</evidence>
<accession>A0A382GIW4</accession>
<evidence type="ECO:0000256" key="2">
    <source>
        <dbReference type="ARBA" id="ARBA00022679"/>
    </source>
</evidence>
<keyword evidence="2" id="KW-0808">Transferase</keyword>
<evidence type="ECO:0000313" key="5">
    <source>
        <dbReference type="EMBL" id="SVB74121.1"/>
    </source>
</evidence>
<dbReference type="PANTHER" id="PTHR21015:SF22">
    <property type="entry name" value="GLYCOSYLTRANSFERASE"/>
    <property type="match status" value="1"/>
</dbReference>
<dbReference type="AlphaFoldDB" id="A0A382GIW4"/>
<protein>
    <recommendedName>
        <fullName evidence="6">Glycosyltransferase family 28 N-terminal domain-containing protein</fullName>
    </recommendedName>
</protein>